<sequence length="282" mass="31831">MPLIILTGYPSSGKSTRAAELKKLFEQRISQPENRNRILTVQVVSDDQLGVPHSAYATANEEKKARGTVMSAVQRHLSRECIVIVDSLNYIKGFRYQLFCVAREMSTAHCVIHCAIPIEEARKINDARMSEGYDPTVFDELVMRYEEPNAATKWDSPLFTIIQHLNDPIPFDEVWDAVVERKAPPPTFATAVKPVTGGNYLFELDRATQEVITAVLEAQKSGVPMSEVVVPGSDKKVAMPGRNVTLAELRRLRRQFTNLNRMITLKIERVPELFVDYLNTNL</sequence>
<protein>
    <submittedName>
        <fullName evidence="1">Kti12, chromatin associated</fullName>
    </submittedName>
</protein>
<evidence type="ECO:0000313" key="1">
    <source>
        <dbReference type="EMBL" id="KAJ1950761.1"/>
    </source>
</evidence>
<reference evidence="1" key="1">
    <citation type="submission" date="2022-07" db="EMBL/GenBank/DDBJ databases">
        <title>Phylogenomic reconstructions and comparative analyses of Kickxellomycotina fungi.</title>
        <authorList>
            <person name="Reynolds N.K."/>
            <person name="Stajich J.E."/>
            <person name="Barry K."/>
            <person name="Grigoriev I.V."/>
            <person name="Crous P."/>
            <person name="Smith M.E."/>
        </authorList>
    </citation>
    <scope>NUCLEOTIDE SEQUENCE</scope>
    <source>
        <strain evidence="1">NRRL 5244</strain>
    </source>
</reference>
<name>A0ACC1JGD1_9FUNG</name>
<organism evidence="1 2">
    <name type="scientific">Linderina macrospora</name>
    <dbReference type="NCBI Taxonomy" id="4868"/>
    <lineage>
        <taxon>Eukaryota</taxon>
        <taxon>Fungi</taxon>
        <taxon>Fungi incertae sedis</taxon>
        <taxon>Zoopagomycota</taxon>
        <taxon>Kickxellomycotina</taxon>
        <taxon>Kickxellomycetes</taxon>
        <taxon>Kickxellales</taxon>
        <taxon>Kickxellaceae</taxon>
        <taxon>Linderina</taxon>
    </lineage>
</organism>
<evidence type="ECO:0000313" key="2">
    <source>
        <dbReference type="Proteomes" id="UP001150603"/>
    </source>
</evidence>
<proteinExistence type="predicted"/>
<comment type="caution">
    <text evidence="1">The sequence shown here is derived from an EMBL/GenBank/DDBJ whole genome shotgun (WGS) entry which is preliminary data.</text>
</comment>
<accession>A0ACC1JGD1</accession>
<keyword evidence="2" id="KW-1185">Reference proteome</keyword>
<dbReference type="Proteomes" id="UP001150603">
    <property type="component" value="Unassembled WGS sequence"/>
</dbReference>
<dbReference type="EMBL" id="JANBPW010000129">
    <property type="protein sequence ID" value="KAJ1950761.1"/>
    <property type="molecule type" value="Genomic_DNA"/>
</dbReference>
<gene>
    <name evidence="1" type="primary">KTI12</name>
    <name evidence="1" type="ORF">FBU59_000528</name>
</gene>